<dbReference type="AlphaFoldDB" id="A0A9D4PWL6"/>
<keyword evidence="4" id="KW-1185">Reference proteome</keyword>
<sequence length="192" mass="21646">MQRHETSEMFDSDAQCPDPSPAPTETPRPTAFKPLPPKVKRSRRRRKKSRMFLVPYEPTLSPIFEESQRSSRELDAAVPCSQPLLYVPAFARYPTYGVITPRLNRVVIAIEEEGGDKAWPERVARILTLSWFLTSISALVLLGGATMIWMAFDGEDDGDVLTHRNVVTAFVGVAVILMAVLFVLWNVFRGLR</sequence>
<keyword evidence="2" id="KW-1133">Transmembrane helix</keyword>
<feature type="transmembrane region" description="Helical" evidence="2">
    <location>
        <begin position="126"/>
        <end position="152"/>
    </location>
</feature>
<feature type="transmembrane region" description="Helical" evidence="2">
    <location>
        <begin position="167"/>
        <end position="188"/>
    </location>
</feature>
<keyword evidence="2" id="KW-0812">Transmembrane</keyword>
<reference evidence="3" key="2">
    <citation type="submission" date="2021-09" db="EMBL/GenBank/DDBJ databases">
        <authorList>
            <person name="Jia N."/>
            <person name="Wang J."/>
            <person name="Shi W."/>
            <person name="Du L."/>
            <person name="Sun Y."/>
            <person name="Zhan W."/>
            <person name="Jiang J."/>
            <person name="Wang Q."/>
            <person name="Zhang B."/>
            <person name="Ji P."/>
            <person name="Sakyi L.B."/>
            <person name="Cui X."/>
            <person name="Yuan T."/>
            <person name="Jiang B."/>
            <person name="Yang W."/>
            <person name="Lam T.T.-Y."/>
            <person name="Chang Q."/>
            <person name="Ding S."/>
            <person name="Wang X."/>
            <person name="Zhu J."/>
            <person name="Ruan X."/>
            <person name="Zhao L."/>
            <person name="Wei J."/>
            <person name="Que T."/>
            <person name="Du C."/>
            <person name="Cheng J."/>
            <person name="Dai P."/>
            <person name="Han X."/>
            <person name="Huang E."/>
            <person name="Gao Y."/>
            <person name="Liu J."/>
            <person name="Shao H."/>
            <person name="Ye R."/>
            <person name="Li L."/>
            <person name="Wei W."/>
            <person name="Wang X."/>
            <person name="Wang C."/>
            <person name="Huo Q."/>
            <person name="Li W."/>
            <person name="Guo W."/>
            <person name="Chen H."/>
            <person name="Chen S."/>
            <person name="Zhou L."/>
            <person name="Zhou L."/>
            <person name="Ni X."/>
            <person name="Tian J."/>
            <person name="Zhou Y."/>
            <person name="Sheng Y."/>
            <person name="Liu T."/>
            <person name="Pan Y."/>
            <person name="Xia L."/>
            <person name="Li J."/>
            <person name="Zhao F."/>
            <person name="Cao W."/>
        </authorList>
    </citation>
    <scope>NUCLEOTIDE SEQUENCE</scope>
    <source>
        <strain evidence="3">Rsan-2018</strain>
        <tissue evidence="3">Larvae</tissue>
    </source>
</reference>
<keyword evidence="2" id="KW-0472">Membrane</keyword>
<name>A0A9D4PWL6_RHISA</name>
<evidence type="ECO:0000313" key="3">
    <source>
        <dbReference type="EMBL" id="KAH7957085.1"/>
    </source>
</evidence>
<reference evidence="3" key="1">
    <citation type="journal article" date="2020" name="Cell">
        <title>Large-Scale Comparative Analyses of Tick Genomes Elucidate Their Genetic Diversity and Vector Capacities.</title>
        <authorList>
            <consortium name="Tick Genome and Microbiome Consortium (TIGMIC)"/>
            <person name="Jia N."/>
            <person name="Wang J."/>
            <person name="Shi W."/>
            <person name="Du L."/>
            <person name="Sun Y."/>
            <person name="Zhan W."/>
            <person name="Jiang J.F."/>
            <person name="Wang Q."/>
            <person name="Zhang B."/>
            <person name="Ji P."/>
            <person name="Bell-Sakyi L."/>
            <person name="Cui X.M."/>
            <person name="Yuan T.T."/>
            <person name="Jiang B.G."/>
            <person name="Yang W.F."/>
            <person name="Lam T.T."/>
            <person name="Chang Q.C."/>
            <person name="Ding S.J."/>
            <person name="Wang X.J."/>
            <person name="Zhu J.G."/>
            <person name="Ruan X.D."/>
            <person name="Zhao L."/>
            <person name="Wei J.T."/>
            <person name="Ye R.Z."/>
            <person name="Que T.C."/>
            <person name="Du C.H."/>
            <person name="Zhou Y.H."/>
            <person name="Cheng J.X."/>
            <person name="Dai P.F."/>
            <person name="Guo W.B."/>
            <person name="Han X.H."/>
            <person name="Huang E.J."/>
            <person name="Li L.F."/>
            <person name="Wei W."/>
            <person name="Gao Y.C."/>
            <person name="Liu J.Z."/>
            <person name="Shao H.Z."/>
            <person name="Wang X."/>
            <person name="Wang C.C."/>
            <person name="Yang T.C."/>
            <person name="Huo Q.B."/>
            <person name="Li W."/>
            <person name="Chen H.Y."/>
            <person name="Chen S.E."/>
            <person name="Zhou L.G."/>
            <person name="Ni X.B."/>
            <person name="Tian J.H."/>
            <person name="Sheng Y."/>
            <person name="Liu T."/>
            <person name="Pan Y.S."/>
            <person name="Xia L.Y."/>
            <person name="Li J."/>
            <person name="Zhao F."/>
            <person name="Cao W.C."/>
        </authorList>
    </citation>
    <scope>NUCLEOTIDE SEQUENCE</scope>
    <source>
        <strain evidence="3">Rsan-2018</strain>
    </source>
</reference>
<protein>
    <submittedName>
        <fullName evidence="3">Uncharacterized protein</fullName>
    </submittedName>
</protein>
<evidence type="ECO:0000256" key="1">
    <source>
        <dbReference type="SAM" id="MobiDB-lite"/>
    </source>
</evidence>
<evidence type="ECO:0000256" key="2">
    <source>
        <dbReference type="SAM" id="Phobius"/>
    </source>
</evidence>
<dbReference type="OrthoDB" id="6509449at2759"/>
<gene>
    <name evidence="3" type="ORF">HPB52_015112</name>
</gene>
<dbReference type="VEuPathDB" id="VectorBase:RSAN_043709"/>
<dbReference type="OMA" id="EDSSKFW"/>
<comment type="caution">
    <text evidence="3">The sequence shown here is derived from an EMBL/GenBank/DDBJ whole genome shotgun (WGS) entry which is preliminary data.</text>
</comment>
<organism evidence="3 4">
    <name type="scientific">Rhipicephalus sanguineus</name>
    <name type="common">Brown dog tick</name>
    <name type="synonym">Ixodes sanguineus</name>
    <dbReference type="NCBI Taxonomy" id="34632"/>
    <lineage>
        <taxon>Eukaryota</taxon>
        <taxon>Metazoa</taxon>
        <taxon>Ecdysozoa</taxon>
        <taxon>Arthropoda</taxon>
        <taxon>Chelicerata</taxon>
        <taxon>Arachnida</taxon>
        <taxon>Acari</taxon>
        <taxon>Parasitiformes</taxon>
        <taxon>Ixodida</taxon>
        <taxon>Ixodoidea</taxon>
        <taxon>Ixodidae</taxon>
        <taxon>Rhipicephalinae</taxon>
        <taxon>Rhipicephalus</taxon>
        <taxon>Rhipicephalus</taxon>
    </lineage>
</organism>
<feature type="region of interest" description="Disordered" evidence="1">
    <location>
        <begin position="1"/>
        <end position="46"/>
    </location>
</feature>
<evidence type="ECO:0000313" key="4">
    <source>
        <dbReference type="Proteomes" id="UP000821837"/>
    </source>
</evidence>
<dbReference type="EMBL" id="JABSTV010001250">
    <property type="protein sequence ID" value="KAH7957085.1"/>
    <property type="molecule type" value="Genomic_DNA"/>
</dbReference>
<proteinExistence type="predicted"/>
<accession>A0A9D4PWL6</accession>
<dbReference type="Proteomes" id="UP000821837">
    <property type="component" value="Unassembled WGS sequence"/>
</dbReference>